<dbReference type="InterPro" id="IPR024534">
    <property type="entry name" value="JetD_C"/>
</dbReference>
<evidence type="ECO:0000259" key="2">
    <source>
        <dbReference type="Pfam" id="PF11795"/>
    </source>
</evidence>
<dbReference type="Proteomes" id="UP000647172">
    <property type="component" value="Unassembled WGS sequence"/>
</dbReference>
<name>A0A919JLL6_9ACTN</name>
<dbReference type="InterPro" id="IPR024537">
    <property type="entry name" value="DUF3322"/>
</dbReference>
<evidence type="ECO:0000259" key="1">
    <source>
        <dbReference type="Pfam" id="PF09983"/>
    </source>
</evidence>
<protein>
    <recommendedName>
        <fullName evidence="5">Wadjet protein JetD C-terminal domain-containing protein</fullName>
    </recommendedName>
</protein>
<sequence length="405" mass="44225">MKTIDQVLADIQRRLANTWPQSTTIAPAELPSRAADQDQDPAAAWPHAFALGKPASAQLADNFAAAAAWAATWRSWSAGHDVALRTASRRVHGTDQALPTHVIVMHADQAAHLVGGAWPHRLEQGRRRASILAADFPHLAAPTLLAPTVAAVDTLDDVDFDLLRRAATWFRTNDATGLTPRQVPIEGLHAKWLNHRHHLVRRLSGSDDLRLLPPHPPRVHFTYLDPTHRGAGGRHHDSATLGDAIVPAYQPEVVIISENKDTAIHFPELDAGISIEGVGRGGTTIAGLPWLTHADHVIYWGDMDADGLEILNEFRAAGIPATSILMVPSAYERWEKYGTNLDARGRPLQARTPRPVPLLTAAETELYLNLIAEDWTGHRRVEQERIPLAVAASAVRHLITAVRAG</sequence>
<keyword evidence="4" id="KW-1185">Reference proteome</keyword>
<comment type="caution">
    <text evidence="3">The sequence shown here is derived from an EMBL/GenBank/DDBJ whole genome shotgun (WGS) entry which is preliminary data.</text>
</comment>
<gene>
    <name evidence="3" type="ORF">Ani05nite_51290</name>
</gene>
<reference evidence="3" key="1">
    <citation type="submission" date="2021-01" db="EMBL/GenBank/DDBJ databases">
        <title>Whole genome shotgun sequence of Actinoplanes nipponensis NBRC 14063.</title>
        <authorList>
            <person name="Komaki H."/>
            <person name="Tamura T."/>
        </authorList>
    </citation>
    <scope>NUCLEOTIDE SEQUENCE</scope>
    <source>
        <strain evidence="3">NBRC 14063</strain>
    </source>
</reference>
<feature type="domain" description="Wadjet protein JetD C-terminal" evidence="1">
    <location>
        <begin position="215"/>
        <end position="392"/>
    </location>
</feature>
<dbReference type="Pfam" id="PF11795">
    <property type="entry name" value="DUF3322"/>
    <property type="match status" value="1"/>
</dbReference>
<evidence type="ECO:0000313" key="4">
    <source>
        <dbReference type="Proteomes" id="UP000647172"/>
    </source>
</evidence>
<dbReference type="Pfam" id="PF09983">
    <property type="entry name" value="JetD_C"/>
    <property type="match status" value="1"/>
</dbReference>
<proteinExistence type="predicted"/>
<dbReference type="EMBL" id="BOMQ01000060">
    <property type="protein sequence ID" value="GIE51595.1"/>
    <property type="molecule type" value="Genomic_DNA"/>
</dbReference>
<organism evidence="3 4">
    <name type="scientific">Actinoplanes nipponensis</name>
    <dbReference type="NCBI Taxonomy" id="135950"/>
    <lineage>
        <taxon>Bacteria</taxon>
        <taxon>Bacillati</taxon>
        <taxon>Actinomycetota</taxon>
        <taxon>Actinomycetes</taxon>
        <taxon>Micromonosporales</taxon>
        <taxon>Micromonosporaceae</taxon>
        <taxon>Actinoplanes</taxon>
    </lineage>
</organism>
<feature type="domain" description="DUF3322" evidence="2">
    <location>
        <begin position="9"/>
        <end position="203"/>
    </location>
</feature>
<dbReference type="RefSeq" id="WP_203772270.1">
    <property type="nucleotide sequence ID" value="NZ_BAAAYJ010000099.1"/>
</dbReference>
<accession>A0A919JLL6</accession>
<evidence type="ECO:0008006" key="5">
    <source>
        <dbReference type="Google" id="ProtNLM"/>
    </source>
</evidence>
<evidence type="ECO:0000313" key="3">
    <source>
        <dbReference type="EMBL" id="GIE51595.1"/>
    </source>
</evidence>
<dbReference type="AlphaFoldDB" id="A0A919JLL6"/>